<accession>A0A1B6CG84</accession>
<feature type="region of interest" description="Disordered" evidence="8">
    <location>
        <begin position="1"/>
        <end position="97"/>
    </location>
</feature>
<evidence type="ECO:0000313" key="9">
    <source>
        <dbReference type="EMBL" id="JAS12506.1"/>
    </source>
</evidence>
<sequence length="173" mass="19894">MDNSEEIYSTDKLGLDLATSHKKAKKRKRSSNSGSSEESVKSKIKKHKKKCKKRHKKNKAHKKSKSGKDNETSILKSNQKPDEIKETESYGPRIPDELLLKSQTMGPMSKEQWEEKSSKVHRVFDHETGRNRLIKGDGEVIEEIVSRKRHLEINKQATLNSGSYFQSKLKDMN</sequence>
<keyword evidence="5" id="KW-0507">mRNA processing</keyword>
<proteinExistence type="inferred from homology"/>
<evidence type="ECO:0000256" key="5">
    <source>
        <dbReference type="ARBA" id="ARBA00022664"/>
    </source>
</evidence>
<keyword evidence="6" id="KW-0508">mRNA splicing</keyword>
<keyword evidence="7" id="KW-0539">Nucleus</keyword>
<reference evidence="9" key="1">
    <citation type="submission" date="2015-12" db="EMBL/GenBank/DDBJ databases">
        <title>De novo transcriptome assembly of four potential Pierce s Disease insect vectors from Arizona vineyards.</title>
        <authorList>
            <person name="Tassone E.E."/>
        </authorList>
    </citation>
    <scope>NUCLEOTIDE SEQUENCE</scope>
</reference>
<dbReference type="InterPro" id="IPR019532">
    <property type="entry name" value="Nucl_RNA-splicing_assoc_SR-25"/>
</dbReference>
<evidence type="ECO:0000256" key="1">
    <source>
        <dbReference type="ARBA" id="ARBA00004324"/>
    </source>
</evidence>
<evidence type="ECO:0000256" key="4">
    <source>
        <dbReference type="ARBA" id="ARBA00017993"/>
    </source>
</evidence>
<dbReference type="AlphaFoldDB" id="A0A1B6CG84"/>
<dbReference type="GO" id="GO:0006397">
    <property type="term" value="P:mRNA processing"/>
    <property type="evidence" value="ECO:0007669"/>
    <property type="project" value="UniProtKB-KW"/>
</dbReference>
<dbReference type="EMBL" id="GEDC01020081">
    <property type="protein sequence ID" value="JAS17217.1"/>
    <property type="molecule type" value="Transcribed_RNA"/>
</dbReference>
<comment type="similarity">
    <text evidence="3">Belongs to the ARL6IP4 family.</text>
</comment>
<organism evidence="9">
    <name type="scientific">Clastoptera arizonana</name>
    <name type="common">Arizona spittle bug</name>
    <dbReference type="NCBI Taxonomy" id="38151"/>
    <lineage>
        <taxon>Eukaryota</taxon>
        <taxon>Metazoa</taxon>
        <taxon>Ecdysozoa</taxon>
        <taxon>Arthropoda</taxon>
        <taxon>Hexapoda</taxon>
        <taxon>Insecta</taxon>
        <taxon>Pterygota</taxon>
        <taxon>Neoptera</taxon>
        <taxon>Paraneoptera</taxon>
        <taxon>Hemiptera</taxon>
        <taxon>Auchenorrhyncha</taxon>
        <taxon>Cercopoidea</taxon>
        <taxon>Clastopteridae</taxon>
        <taxon>Clastoptera</taxon>
    </lineage>
</organism>
<evidence type="ECO:0000256" key="2">
    <source>
        <dbReference type="ARBA" id="ARBA00004604"/>
    </source>
</evidence>
<evidence type="ECO:0000256" key="3">
    <source>
        <dbReference type="ARBA" id="ARBA00006852"/>
    </source>
</evidence>
<name>A0A1B6CG84_9HEMI</name>
<protein>
    <recommendedName>
        <fullName evidence="4">ADP-ribosylation factor-like protein 6-interacting protein 4</fullName>
    </recommendedName>
</protein>
<evidence type="ECO:0000256" key="6">
    <source>
        <dbReference type="ARBA" id="ARBA00023187"/>
    </source>
</evidence>
<dbReference type="GO" id="GO:0016607">
    <property type="term" value="C:nuclear speck"/>
    <property type="evidence" value="ECO:0007669"/>
    <property type="project" value="UniProtKB-SubCell"/>
</dbReference>
<dbReference type="GO" id="GO:0008380">
    <property type="term" value="P:RNA splicing"/>
    <property type="evidence" value="ECO:0007669"/>
    <property type="project" value="UniProtKB-KW"/>
</dbReference>
<evidence type="ECO:0000256" key="7">
    <source>
        <dbReference type="ARBA" id="ARBA00023242"/>
    </source>
</evidence>
<gene>
    <name evidence="9" type="ORF">g.43966</name>
    <name evidence="10" type="ORF">g.43967</name>
</gene>
<evidence type="ECO:0000313" key="10">
    <source>
        <dbReference type="EMBL" id="JAS17217.1"/>
    </source>
</evidence>
<feature type="compositionally biased region" description="Basic residues" evidence="8">
    <location>
        <begin position="42"/>
        <end position="65"/>
    </location>
</feature>
<feature type="compositionally biased region" description="Basic and acidic residues" evidence="8">
    <location>
        <begin position="79"/>
        <end position="97"/>
    </location>
</feature>
<dbReference type="Pfam" id="PF10500">
    <property type="entry name" value="SR-25"/>
    <property type="match status" value="1"/>
</dbReference>
<evidence type="ECO:0000256" key="8">
    <source>
        <dbReference type="SAM" id="MobiDB-lite"/>
    </source>
</evidence>
<dbReference type="EMBL" id="GEDC01024792">
    <property type="protein sequence ID" value="JAS12506.1"/>
    <property type="molecule type" value="Transcribed_RNA"/>
</dbReference>
<comment type="subcellular location">
    <subcellularLocation>
        <location evidence="1">Nucleus speckle</location>
    </subcellularLocation>
    <subcellularLocation>
        <location evidence="2">Nucleus</location>
        <location evidence="2">Nucleolus</location>
    </subcellularLocation>
</comment>
<dbReference type="GO" id="GO:0005730">
    <property type="term" value="C:nucleolus"/>
    <property type="evidence" value="ECO:0007669"/>
    <property type="project" value="UniProtKB-SubCell"/>
</dbReference>
<feature type="compositionally biased region" description="Basic residues" evidence="8">
    <location>
        <begin position="20"/>
        <end position="30"/>
    </location>
</feature>